<dbReference type="GO" id="GO:0016987">
    <property type="term" value="F:sigma factor activity"/>
    <property type="evidence" value="ECO:0007669"/>
    <property type="project" value="InterPro"/>
</dbReference>
<feature type="domain" description="RNA polymerase sigma factor 70 region 4 type 2" evidence="1">
    <location>
        <begin position="115"/>
        <end position="167"/>
    </location>
</feature>
<sequence>MNKGAGYVIDLIYEYKSSLKDLKTKKEIIKSIPEDKRTAQETYDLKMYGSMISDHELIIRWLVRGREPGAKRGLDRRSVYQNTVKSNNDTLSFFNNKRKELNQFDGKEVSVWDNERIEDALALLTVREKDVYLLHEVGVYSFMEIAEMMYIKKGTVQKHYERSKRKIEKRISESLFCLAE</sequence>
<dbReference type="OrthoDB" id="2083683at2"/>
<dbReference type="Gene3D" id="1.10.10.10">
    <property type="entry name" value="Winged helix-like DNA-binding domain superfamily/Winged helix DNA-binding domain"/>
    <property type="match status" value="1"/>
</dbReference>
<accession>A0A410MCJ0</accession>
<gene>
    <name evidence="2" type="ORF">HLI_09180</name>
</gene>
<keyword evidence="2" id="KW-0808">Transferase</keyword>
<dbReference type="InterPro" id="IPR036388">
    <property type="entry name" value="WH-like_DNA-bd_sf"/>
</dbReference>
<reference evidence="2 3" key="1">
    <citation type="submission" date="2018-01" db="EMBL/GenBank/DDBJ databases">
        <title>The whole genome sequencing and assembly of Halobacillus litoralis ERB031 strain.</title>
        <authorList>
            <person name="Lee S.-J."/>
            <person name="Park M.-K."/>
            <person name="Kim J.-Y."/>
            <person name="Lee Y.-J."/>
            <person name="Yi H."/>
            <person name="Bahn Y.-S."/>
            <person name="Kim J.F."/>
            <person name="Lee D.-W."/>
        </authorList>
    </citation>
    <scope>NUCLEOTIDE SEQUENCE [LARGE SCALE GENOMIC DNA]</scope>
    <source>
        <strain evidence="2 3">ERB 031</strain>
    </source>
</reference>
<proteinExistence type="predicted"/>
<dbReference type="GO" id="GO:0003677">
    <property type="term" value="F:DNA binding"/>
    <property type="evidence" value="ECO:0007669"/>
    <property type="project" value="InterPro"/>
</dbReference>
<dbReference type="GO" id="GO:0003899">
    <property type="term" value="F:DNA-directed RNA polymerase activity"/>
    <property type="evidence" value="ECO:0007669"/>
    <property type="project" value="UniProtKB-EC"/>
</dbReference>
<evidence type="ECO:0000313" key="3">
    <source>
        <dbReference type="Proteomes" id="UP000287756"/>
    </source>
</evidence>
<protein>
    <submittedName>
        <fullName evidence="2">Fis family transcriptional regulator</fullName>
        <ecNumber evidence="2">2.7.7.6</ecNumber>
    </submittedName>
</protein>
<dbReference type="EC" id="2.7.7.6" evidence="2"/>
<dbReference type="NCBIfam" id="NF005385">
    <property type="entry name" value="PRK06930.1"/>
    <property type="match status" value="1"/>
</dbReference>
<dbReference type="InterPro" id="IPR013324">
    <property type="entry name" value="RNA_pol_sigma_r3/r4-like"/>
</dbReference>
<dbReference type="KEGG" id="hli:HLI_09180"/>
<organism evidence="2 3">
    <name type="scientific">Halobacillus litoralis</name>
    <dbReference type="NCBI Taxonomy" id="45668"/>
    <lineage>
        <taxon>Bacteria</taxon>
        <taxon>Bacillati</taxon>
        <taxon>Bacillota</taxon>
        <taxon>Bacilli</taxon>
        <taxon>Bacillales</taxon>
        <taxon>Bacillaceae</taxon>
        <taxon>Halobacillus</taxon>
    </lineage>
</organism>
<name>A0A410MCJ0_9BACI</name>
<keyword evidence="2" id="KW-0548">Nucleotidyltransferase</keyword>
<evidence type="ECO:0000313" key="2">
    <source>
        <dbReference type="EMBL" id="QAS52393.1"/>
    </source>
</evidence>
<dbReference type="GO" id="GO:0006352">
    <property type="term" value="P:DNA-templated transcription initiation"/>
    <property type="evidence" value="ECO:0007669"/>
    <property type="project" value="InterPro"/>
</dbReference>
<evidence type="ECO:0000259" key="1">
    <source>
        <dbReference type="Pfam" id="PF08281"/>
    </source>
</evidence>
<dbReference type="EMBL" id="CP026118">
    <property type="protein sequence ID" value="QAS52393.1"/>
    <property type="molecule type" value="Genomic_DNA"/>
</dbReference>
<dbReference type="SUPFAM" id="SSF88659">
    <property type="entry name" value="Sigma3 and sigma4 domains of RNA polymerase sigma factors"/>
    <property type="match status" value="1"/>
</dbReference>
<dbReference type="InterPro" id="IPR013249">
    <property type="entry name" value="RNA_pol_sigma70_r4_t2"/>
</dbReference>
<dbReference type="AlphaFoldDB" id="A0A410MCJ0"/>
<dbReference type="Proteomes" id="UP000287756">
    <property type="component" value="Chromosome"/>
</dbReference>
<dbReference type="Pfam" id="PF08281">
    <property type="entry name" value="Sigma70_r4_2"/>
    <property type="match status" value="1"/>
</dbReference>